<keyword evidence="3" id="KW-0223">Dioxygenase</keyword>
<evidence type="ECO:0000259" key="6">
    <source>
        <dbReference type="Pfam" id="PF02668"/>
    </source>
</evidence>
<evidence type="ECO:0000313" key="8">
    <source>
        <dbReference type="Proteomes" id="UP001203297"/>
    </source>
</evidence>
<name>A0AAD4M1X3_9AGAM</name>
<dbReference type="Gene3D" id="3.60.130.10">
    <property type="entry name" value="Clavaminate synthase-like"/>
    <property type="match status" value="1"/>
</dbReference>
<evidence type="ECO:0000256" key="3">
    <source>
        <dbReference type="ARBA" id="ARBA00022964"/>
    </source>
</evidence>
<dbReference type="PANTHER" id="PTHR30468:SF1">
    <property type="entry name" value="ALPHA-KETOGLUTARATE-DEPENDENT SULFONATE DIOXYGENASE"/>
    <property type="match status" value="1"/>
</dbReference>
<comment type="similarity">
    <text evidence="1">Belongs to the TfdA dioxygenase family.</text>
</comment>
<evidence type="ECO:0000256" key="4">
    <source>
        <dbReference type="ARBA" id="ARBA00023002"/>
    </source>
</evidence>
<keyword evidence="8" id="KW-1185">Reference proteome</keyword>
<evidence type="ECO:0000256" key="1">
    <source>
        <dbReference type="ARBA" id="ARBA00005896"/>
    </source>
</evidence>
<reference evidence="7" key="1">
    <citation type="journal article" date="2022" name="New Phytol.">
        <title>Evolutionary transition to the ectomycorrhizal habit in the genomes of a hyperdiverse lineage of mushroom-forming fungi.</title>
        <authorList>
            <person name="Looney B."/>
            <person name="Miyauchi S."/>
            <person name="Morin E."/>
            <person name="Drula E."/>
            <person name="Courty P.E."/>
            <person name="Kohler A."/>
            <person name="Kuo A."/>
            <person name="LaButti K."/>
            <person name="Pangilinan J."/>
            <person name="Lipzen A."/>
            <person name="Riley R."/>
            <person name="Andreopoulos W."/>
            <person name="He G."/>
            <person name="Johnson J."/>
            <person name="Nolan M."/>
            <person name="Tritt A."/>
            <person name="Barry K.W."/>
            <person name="Grigoriev I.V."/>
            <person name="Nagy L.G."/>
            <person name="Hibbett D."/>
            <person name="Henrissat B."/>
            <person name="Matheny P.B."/>
            <person name="Labbe J."/>
            <person name="Martin F.M."/>
        </authorList>
    </citation>
    <scope>NUCLEOTIDE SEQUENCE</scope>
    <source>
        <strain evidence="7">BPL690</strain>
    </source>
</reference>
<dbReference type="Pfam" id="PF02668">
    <property type="entry name" value="TauD"/>
    <property type="match status" value="1"/>
</dbReference>
<dbReference type="Proteomes" id="UP001203297">
    <property type="component" value="Unassembled WGS sequence"/>
</dbReference>
<evidence type="ECO:0000313" key="7">
    <source>
        <dbReference type="EMBL" id="KAI0296757.1"/>
    </source>
</evidence>
<dbReference type="GO" id="GO:0046872">
    <property type="term" value="F:metal ion binding"/>
    <property type="evidence" value="ECO:0007669"/>
    <property type="project" value="UniProtKB-KW"/>
</dbReference>
<evidence type="ECO:0000256" key="2">
    <source>
        <dbReference type="ARBA" id="ARBA00022723"/>
    </source>
</evidence>
<feature type="domain" description="TauD/TfdA-like" evidence="6">
    <location>
        <begin position="60"/>
        <end position="290"/>
    </location>
</feature>
<dbReference type="InterPro" id="IPR003819">
    <property type="entry name" value="TauD/TfdA-like"/>
</dbReference>
<keyword evidence="2" id="KW-0479">Metal-binding</keyword>
<dbReference type="PANTHER" id="PTHR30468">
    <property type="entry name" value="ALPHA-KETOGLUTARATE-DEPENDENT SULFONATE DIOXYGENASE"/>
    <property type="match status" value="1"/>
</dbReference>
<sequence length="320" mass="36541">MTPSIEKEAVKADKGPSYPLYLPHFDTSEKFPPIETFEFNDPGLRADPKLPHLLAEGVKRRDLSPYIGTELRNIQFSQLSMEGLDEVSLFVAQRKLVVLRDQDFKDISPERQVEIARHFGPINIHPTSGNVKGFPEFHIVYRDPEYDRFRDRGLTDGTRANLLGWHADGSYEKQPPGMTLFWILEQPDLGGDTLFSSQVEAYNRLSPQFQKRLEGLRAVHSAVPPAERSRERGKPVRREPVETRFHPIVRQHPVTGEKALFVNPGFTKYIVGFRIEESELLLNFLYDHIAKGADSSEEKASIPVFFDFFVFSLPAFLIAC</sequence>
<dbReference type="InterPro" id="IPR042098">
    <property type="entry name" value="TauD-like_sf"/>
</dbReference>
<organism evidence="7 8">
    <name type="scientific">Multifurca ochricompacta</name>
    <dbReference type="NCBI Taxonomy" id="376703"/>
    <lineage>
        <taxon>Eukaryota</taxon>
        <taxon>Fungi</taxon>
        <taxon>Dikarya</taxon>
        <taxon>Basidiomycota</taxon>
        <taxon>Agaricomycotina</taxon>
        <taxon>Agaricomycetes</taxon>
        <taxon>Russulales</taxon>
        <taxon>Russulaceae</taxon>
        <taxon>Multifurca</taxon>
    </lineage>
</organism>
<keyword evidence="5" id="KW-0408">Iron</keyword>
<proteinExistence type="inferred from homology"/>
<evidence type="ECO:0000256" key="5">
    <source>
        <dbReference type="ARBA" id="ARBA00023004"/>
    </source>
</evidence>
<gene>
    <name evidence="7" type="ORF">B0F90DRAFT_1819853</name>
</gene>
<dbReference type="EMBL" id="WTXG01000046">
    <property type="protein sequence ID" value="KAI0296757.1"/>
    <property type="molecule type" value="Genomic_DNA"/>
</dbReference>
<dbReference type="GO" id="GO:0016706">
    <property type="term" value="F:2-oxoglutarate-dependent dioxygenase activity"/>
    <property type="evidence" value="ECO:0007669"/>
    <property type="project" value="TreeGrafter"/>
</dbReference>
<keyword evidence="4" id="KW-0560">Oxidoreductase</keyword>
<dbReference type="SUPFAM" id="SSF51197">
    <property type="entry name" value="Clavaminate synthase-like"/>
    <property type="match status" value="1"/>
</dbReference>
<comment type="caution">
    <text evidence="7">The sequence shown here is derived from an EMBL/GenBank/DDBJ whole genome shotgun (WGS) entry which is preliminary data.</text>
</comment>
<dbReference type="GO" id="GO:0005737">
    <property type="term" value="C:cytoplasm"/>
    <property type="evidence" value="ECO:0007669"/>
    <property type="project" value="TreeGrafter"/>
</dbReference>
<dbReference type="InterPro" id="IPR051323">
    <property type="entry name" value="AtsK-like"/>
</dbReference>
<accession>A0AAD4M1X3</accession>
<dbReference type="AlphaFoldDB" id="A0AAD4M1X3"/>
<protein>
    <recommendedName>
        <fullName evidence="6">TauD/TfdA-like domain-containing protein</fullName>
    </recommendedName>
</protein>